<dbReference type="EMBL" id="JRPR02000005">
    <property type="protein sequence ID" value="TLD96181.1"/>
    <property type="molecule type" value="Genomic_DNA"/>
</dbReference>
<dbReference type="SUPFAM" id="SSF53756">
    <property type="entry name" value="UDP-Glycosyltransferase/glycogen phosphorylase"/>
    <property type="match status" value="2"/>
</dbReference>
<gene>
    <name evidence="2" type="ORF">LS71_006805</name>
</gene>
<dbReference type="OrthoDB" id="9790710at2"/>
<protein>
    <submittedName>
        <fullName evidence="2">Glycosyltransferase</fullName>
    </submittedName>
</protein>
<dbReference type="GO" id="GO:0016757">
    <property type="term" value="F:glycosyltransferase activity"/>
    <property type="evidence" value="ECO:0007669"/>
    <property type="project" value="InterPro"/>
</dbReference>
<comment type="caution">
    <text evidence="2">The sequence shown here is derived from an EMBL/GenBank/DDBJ whole genome shotgun (WGS) entry which is preliminary data.</text>
</comment>
<accession>A0A4U8T8X6</accession>
<organism evidence="2 3">
    <name type="scientific">Helicobacter jaachi</name>
    <dbReference type="NCBI Taxonomy" id="1677920"/>
    <lineage>
        <taxon>Bacteria</taxon>
        <taxon>Pseudomonadati</taxon>
        <taxon>Campylobacterota</taxon>
        <taxon>Epsilonproteobacteria</taxon>
        <taxon>Campylobacterales</taxon>
        <taxon>Helicobacteraceae</taxon>
        <taxon>Helicobacter</taxon>
    </lineage>
</organism>
<evidence type="ECO:0000313" key="3">
    <source>
        <dbReference type="Proteomes" id="UP000029733"/>
    </source>
</evidence>
<dbReference type="RefSeq" id="WP_069723519.1">
    <property type="nucleotide sequence ID" value="NZ_JRPR02000005.1"/>
</dbReference>
<evidence type="ECO:0000259" key="1">
    <source>
        <dbReference type="Pfam" id="PF00534"/>
    </source>
</evidence>
<evidence type="ECO:0000313" key="2">
    <source>
        <dbReference type="EMBL" id="TLD96181.1"/>
    </source>
</evidence>
<sequence length="664" mass="72957">MRILHLVTQDNGGAGRACVRLHKALLEIGADSIILTQHKTLDLPSIQQFAHTKLQKLRVKLRSFLTQLPLMLYPKREKDIFSPHFTLFPPRNRALVRQINALKPDVVHLHWIEGGFLNVKDLAYIQAPLLWSLHDANPYTGGCHYVAAACIGVSVACKKCPLLKSQSAFDISFLTFKHKAKVYARLKHLTINGLSRWITQCAKDSMLLGSKPIINLPNPIDTKIFYPINKHTAREILKIEKKTKFISFGALNATSTPRKGFSELKSALQILPDSIKQQCELLIFGASCDESENPSDNLCGIKTRYLGVLNDDISLVLLYSASDVFVTPSHAESFGQTALEALACGTPVVSFDTSGLKDIVLHRQNGYLAKMLDIKDLARGIEWILSLNKSAYETMAQNARQSAQKRFSASSIAHKYMHTYAQLTGGGAVDKWSAKALLIAMLAQKKEHFYIGFGALGGGSVARKGFKELKAALQNLSDSIKERCTLLVCGGYTESIAHIETKNLGLLHDDTSLALVYNACDVFIQPSLAENLSNVIMESLACGTPVVAFDIGGNADMISHKVNGYLAQALDTKDLARGIEWILTHADYNMLANNARQSVMDKFQSSHIAKKYLHTYSTLIESNGGGVDTKLKLNPAFSTTPTLPIFIISPISAPCVINHAQKAA</sequence>
<reference evidence="2 3" key="1">
    <citation type="journal article" date="2014" name="Genome Announc.">
        <title>Draft genome sequences of eight enterohepatic helicobacter species isolated from both laboratory and wild rodents.</title>
        <authorList>
            <person name="Sheh A."/>
            <person name="Shen Z."/>
            <person name="Fox J.G."/>
        </authorList>
    </citation>
    <scope>NUCLEOTIDE SEQUENCE [LARGE SCALE GENOMIC DNA]</scope>
    <source>
        <strain evidence="2 3">MIT 09-6949</strain>
    </source>
</reference>
<dbReference type="PANTHER" id="PTHR45947">
    <property type="entry name" value="SULFOQUINOVOSYL TRANSFERASE SQD2"/>
    <property type="match status" value="1"/>
</dbReference>
<dbReference type="Pfam" id="PF00534">
    <property type="entry name" value="Glycos_transf_1"/>
    <property type="match status" value="2"/>
</dbReference>
<keyword evidence="2" id="KW-0808">Transferase</keyword>
<dbReference type="InterPro" id="IPR001296">
    <property type="entry name" value="Glyco_trans_1"/>
</dbReference>
<name>A0A4U8T8X6_9HELI</name>
<keyword evidence="3" id="KW-1185">Reference proteome</keyword>
<dbReference type="CDD" id="cd03801">
    <property type="entry name" value="GT4_PimA-like"/>
    <property type="match status" value="1"/>
</dbReference>
<feature type="domain" description="Glycosyl transferase family 1" evidence="1">
    <location>
        <begin position="234"/>
        <end position="401"/>
    </location>
</feature>
<dbReference type="PANTHER" id="PTHR45947:SF3">
    <property type="entry name" value="SULFOQUINOVOSYL TRANSFERASE SQD2"/>
    <property type="match status" value="1"/>
</dbReference>
<proteinExistence type="predicted"/>
<dbReference type="InterPro" id="IPR050194">
    <property type="entry name" value="Glycosyltransferase_grp1"/>
</dbReference>
<feature type="domain" description="Glycosyl transferase family 1" evidence="1">
    <location>
        <begin position="462"/>
        <end position="597"/>
    </location>
</feature>
<dbReference type="AlphaFoldDB" id="A0A4U8T8X6"/>
<dbReference type="Proteomes" id="UP000029733">
    <property type="component" value="Unassembled WGS sequence"/>
</dbReference>
<dbReference type="Gene3D" id="3.40.50.2000">
    <property type="entry name" value="Glycogen Phosphorylase B"/>
    <property type="match status" value="3"/>
</dbReference>